<accession>A0A117NFW3</accession>
<sequence length="81" mass="9101">MGNSISPVPSRVDMDAEVYTLWTWKSIWMETANSPVKTKASQKASLDSMELTYGLIESIKAAMGLTLRLIVGLRRKVERKN</sequence>
<gene>
    <name evidence="1" type="ORF">ABT39_MTgene2247</name>
</gene>
<keyword evidence="1" id="KW-0496">Mitochondrion</keyword>
<reference evidence="1" key="1">
    <citation type="journal article" date="2015" name="Genome Biol. Evol.">
        <title>Organellar Genomes of White Spruce (Picea glauca): Assembly and Annotation.</title>
        <authorList>
            <person name="Jackman S.D."/>
            <person name="Warren R.L."/>
            <person name="Gibb E.A."/>
            <person name="Vandervalk B.P."/>
            <person name="Mohamadi H."/>
            <person name="Chu J."/>
            <person name="Raymond A."/>
            <person name="Pleasance S."/>
            <person name="Coope R."/>
            <person name="Wildung M.R."/>
            <person name="Ritland C.E."/>
            <person name="Bousquet J."/>
            <person name="Jones S.J."/>
            <person name="Bohlmann J."/>
            <person name="Birol I."/>
        </authorList>
    </citation>
    <scope>NUCLEOTIDE SEQUENCE [LARGE SCALE GENOMIC DNA]</scope>
    <source>
        <tissue evidence="1">Flushing bud</tissue>
    </source>
</reference>
<protein>
    <submittedName>
        <fullName evidence="1">Uncharacterized protein</fullName>
    </submittedName>
</protein>
<organism evidence="1">
    <name type="scientific">Picea glauca</name>
    <name type="common">White spruce</name>
    <name type="synonym">Pinus glauca</name>
    <dbReference type="NCBI Taxonomy" id="3330"/>
    <lineage>
        <taxon>Eukaryota</taxon>
        <taxon>Viridiplantae</taxon>
        <taxon>Streptophyta</taxon>
        <taxon>Embryophyta</taxon>
        <taxon>Tracheophyta</taxon>
        <taxon>Spermatophyta</taxon>
        <taxon>Pinopsida</taxon>
        <taxon>Pinidae</taxon>
        <taxon>Conifers I</taxon>
        <taxon>Pinales</taxon>
        <taxon>Pinaceae</taxon>
        <taxon>Picea</taxon>
    </lineage>
</organism>
<evidence type="ECO:0000313" key="1">
    <source>
        <dbReference type="EMBL" id="KUM45893.1"/>
    </source>
</evidence>
<comment type="caution">
    <text evidence="1">The sequence shown here is derived from an EMBL/GenBank/DDBJ whole genome shotgun (WGS) entry which is preliminary data.</text>
</comment>
<geneLocation type="mitochondrion" evidence="1"/>
<proteinExistence type="predicted"/>
<name>A0A117NFW3_PICGL</name>
<dbReference type="EMBL" id="LKAM01000015">
    <property type="protein sequence ID" value="KUM45893.1"/>
    <property type="molecule type" value="Genomic_DNA"/>
</dbReference>
<dbReference type="AlphaFoldDB" id="A0A117NFW3"/>